<dbReference type="AlphaFoldDB" id="A0A842HSR0"/>
<feature type="domain" description="Dienelactone hydrolase" evidence="1">
    <location>
        <begin position="25"/>
        <end position="237"/>
    </location>
</feature>
<dbReference type="InterPro" id="IPR002925">
    <property type="entry name" value="Dienelactn_hydro"/>
</dbReference>
<dbReference type="Gene3D" id="3.40.50.1820">
    <property type="entry name" value="alpha/beta hydrolase"/>
    <property type="match status" value="1"/>
</dbReference>
<dbReference type="Proteomes" id="UP000564378">
    <property type="component" value="Unassembled WGS sequence"/>
</dbReference>
<dbReference type="InterPro" id="IPR050261">
    <property type="entry name" value="FrsA_esterase"/>
</dbReference>
<dbReference type="SUPFAM" id="SSF53474">
    <property type="entry name" value="alpha/beta-Hydrolases"/>
    <property type="match status" value="1"/>
</dbReference>
<dbReference type="EMBL" id="JACJVJ010000001">
    <property type="protein sequence ID" value="MBC2776116.1"/>
    <property type="molecule type" value="Genomic_DNA"/>
</dbReference>
<gene>
    <name evidence="2" type="ORF">H6P80_00650</name>
</gene>
<sequence length="240" mass="25957">MAIERRTVMYEGPGGAFEGVAAVDTDWEGPRPGVMVIPNVLGPKEADYRTAERVAGLGYAAMVADLYGEGNRATREDEDPARFMNLLNADRGLLRDRLLASLAATKALPEVDEAKVAAIGYCFGGKSVLDLARCGAEFLGGVSFHGVYEPPPFPNVDRIAAKLLVCHGWEDPLAPPDATVALAKELTEGGADWQIHAYGHTGHGFTDKSANLPERGVVYHPDSDRRSWKAMQDFLEELFA</sequence>
<reference evidence="2 3" key="1">
    <citation type="submission" date="2020-08" db="EMBL/GenBank/DDBJ databases">
        <title>Draft genome sequence of Parasphingopyxis sp. GrpM-11.</title>
        <authorList>
            <person name="Oh J."/>
            <person name="Roh D.-H."/>
        </authorList>
    </citation>
    <scope>NUCLEOTIDE SEQUENCE [LARGE SCALE GENOMIC DNA]</scope>
    <source>
        <strain evidence="2 3">GrpM-11</strain>
    </source>
</reference>
<evidence type="ECO:0000259" key="1">
    <source>
        <dbReference type="Pfam" id="PF01738"/>
    </source>
</evidence>
<keyword evidence="2" id="KW-0378">Hydrolase</keyword>
<organism evidence="2 3">
    <name type="scientific">Parasphingopyxis marina</name>
    <dbReference type="NCBI Taxonomy" id="2761622"/>
    <lineage>
        <taxon>Bacteria</taxon>
        <taxon>Pseudomonadati</taxon>
        <taxon>Pseudomonadota</taxon>
        <taxon>Alphaproteobacteria</taxon>
        <taxon>Sphingomonadales</taxon>
        <taxon>Sphingomonadaceae</taxon>
        <taxon>Parasphingopyxis</taxon>
    </lineage>
</organism>
<protein>
    <submittedName>
        <fullName evidence="2">Dienelactone hydrolase family protein</fullName>
    </submittedName>
</protein>
<dbReference type="RefSeq" id="WP_185799431.1">
    <property type="nucleotide sequence ID" value="NZ_JACJVJ010000001.1"/>
</dbReference>
<name>A0A842HSR0_9SPHN</name>
<dbReference type="GO" id="GO:0016787">
    <property type="term" value="F:hydrolase activity"/>
    <property type="evidence" value="ECO:0007669"/>
    <property type="project" value="UniProtKB-KW"/>
</dbReference>
<keyword evidence="3" id="KW-1185">Reference proteome</keyword>
<proteinExistence type="predicted"/>
<dbReference type="PANTHER" id="PTHR22946">
    <property type="entry name" value="DIENELACTONE HYDROLASE DOMAIN-CONTAINING PROTEIN-RELATED"/>
    <property type="match status" value="1"/>
</dbReference>
<evidence type="ECO:0000313" key="3">
    <source>
        <dbReference type="Proteomes" id="UP000564378"/>
    </source>
</evidence>
<dbReference type="InterPro" id="IPR029058">
    <property type="entry name" value="AB_hydrolase_fold"/>
</dbReference>
<dbReference type="Pfam" id="PF01738">
    <property type="entry name" value="DLH"/>
    <property type="match status" value="1"/>
</dbReference>
<comment type="caution">
    <text evidence="2">The sequence shown here is derived from an EMBL/GenBank/DDBJ whole genome shotgun (WGS) entry which is preliminary data.</text>
</comment>
<dbReference type="PANTHER" id="PTHR22946:SF0">
    <property type="entry name" value="DIENELACTONE HYDROLASE DOMAIN-CONTAINING PROTEIN"/>
    <property type="match status" value="1"/>
</dbReference>
<evidence type="ECO:0000313" key="2">
    <source>
        <dbReference type="EMBL" id="MBC2776116.1"/>
    </source>
</evidence>
<accession>A0A842HSR0</accession>